<dbReference type="InterPro" id="IPR013785">
    <property type="entry name" value="Aldolase_TIM"/>
</dbReference>
<name>A0A147K849_9BACI</name>
<feature type="transmembrane region" description="Helical" evidence="1">
    <location>
        <begin position="298"/>
        <end position="324"/>
    </location>
</feature>
<keyword evidence="1" id="KW-0812">Transmembrane</keyword>
<evidence type="ECO:0000313" key="3">
    <source>
        <dbReference type="Proteomes" id="UP000074108"/>
    </source>
</evidence>
<evidence type="ECO:0000256" key="1">
    <source>
        <dbReference type="SAM" id="Phobius"/>
    </source>
</evidence>
<dbReference type="Proteomes" id="UP000074108">
    <property type="component" value="Unassembled WGS sequence"/>
</dbReference>
<feature type="transmembrane region" description="Helical" evidence="1">
    <location>
        <begin position="567"/>
        <end position="587"/>
    </location>
</feature>
<dbReference type="STRING" id="1150625.Q75_09070"/>
<dbReference type="EMBL" id="LDYG01000029">
    <property type="protein sequence ID" value="KUP06280.1"/>
    <property type="molecule type" value="Genomic_DNA"/>
</dbReference>
<keyword evidence="1" id="KW-1133">Transmembrane helix</keyword>
<evidence type="ECO:0000313" key="2">
    <source>
        <dbReference type="EMBL" id="KUP06280.1"/>
    </source>
</evidence>
<proteinExistence type="predicted"/>
<dbReference type="SUPFAM" id="SSF51395">
    <property type="entry name" value="FMN-linked oxidoreductases"/>
    <property type="match status" value="1"/>
</dbReference>
<feature type="transmembrane region" description="Helical" evidence="1">
    <location>
        <begin position="536"/>
        <end position="561"/>
    </location>
</feature>
<sequence>MPDWSYHIMFHPFLKKLPPYQTREFIHKGMTSISNLPKGEKIIHFLGREESSPQLIKTIDDNLLVNSIGLSGKIDPLLTGTKAFSNLGFSFIEVGPVTIQPKRGTPPSRNPNTQQVEFSSDLELIGLQATKRKLKKLSISQAIFIRLAGTTSEIRMLIQELNSVASGFIVDVFDEDYAQFTHNPIYVSTALNDLHIQASGMSKSIKGYVVELGEENVNSLTLKKLRDFTSKCPAKTLLTSGGISEPIHGVQLLKSGVDLIMLQGGYVTSGPGLTKRINEALLNLDVQQPEETPGWKSFWIFGLLIFLGGLLALLFSITTILLPYDETFLRMQREEIWAFNERIMLFMTHDRITLAGTMISGGILYMTLSYFGVKNGLKWAKDAINAAAIIGFLGIFAFIGFGYFDWLHLVFWMILLPFYIDGYRKTRYINETPTSSNLFNDSVWRKGVLGQFFFVMLGFSFVIGGVVISTFGVTSVFVPTDLLYICMTPDQLQLFNNRLIPVIAHDRAGFGSALLSVGILVLTLSLWGFQQGKKWVWWTLFLGGLPAFISGISIHFIIGYISFIHLLPAYVALGLYCLGLYFSYHFFSKSSVK</sequence>
<dbReference type="OrthoDB" id="9802377at2"/>
<comment type="caution">
    <text evidence="2">The sequence shown here is derived from an EMBL/GenBank/DDBJ whole genome shotgun (WGS) entry which is preliminary data.</text>
</comment>
<keyword evidence="3" id="KW-1185">Reference proteome</keyword>
<feature type="transmembrane region" description="Helical" evidence="1">
    <location>
        <begin position="452"/>
        <end position="478"/>
    </location>
</feature>
<keyword evidence="1" id="KW-0472">Membrane</keyword>
<reference evidence="2 3" key="1">
    <citation type="journal article" date="2016" name="Front. Microbiol.">
        <title>Microevolution Analysis of Bacillus coahuilensis Unveils Differences in Phosphorus Acquisition Strategies and Their Regulation.</title>
        <authorList>
            <person name="Gomez-Lunar Z."/>
            <person name="Hernandez-Gonzalez I."/>
            <person name="Rodriguez-Torres M.D."/>
            <person name="Souza V."/>
            <person name="Olmedo-Alvarez G."/>
        </authorList>
    </citation>
    <scope>NUCLEOTIDE SEQUENCE [LARGE SCALE GENOMIC DNA]</scope>
    <source>
        <strain evidence="3">p1.1.43</strain>
    </source>
</reference>
<feature type="transmembrane region" description="Helical" evidence="1">
    <location>
        <begin position="383"/>
        <end position="404"/>
    </location>
</feature>
<dbReference type="PATRIC" id="fig|1150625.3.peg.1920"/>
<dbReference type="Gene3D" id="3.20.20.70">
    <property type="entry name" value="Aldolase class I"/>
    <property type="match status" value="1"/>
</dbReference>
<protein>
    <submittedName>
        <fullName evidence="2">Dihydroorotate dehydrogenase</fullName>
    </submittedName>
</protein>
<dbReference type="AlphaFoldDB" id="A0A147K849"/>
<gene>
    <name evidence="2" type="ORF">Q75_09070</name>
</gene>
<feature type="transmembrane region" description="Helical" evidence="1">
    <location>
        <begin position="508"/>
        <end position="529"/>
    </location>
</feature>
<dbReference type="RefSeq" id="WP_059351157.1">
    <property type="nucleotide sequence ID" value="NZ_LDYG01000029.1"/>
</dbReference>
<accession>A0A147K849</accession>
<organism evidence="2 3">
    <name type="scientific">Bacillus coahuilensis p1.1.43</name>
    <dbReference type="NCBI Taxonomy" id="1150625"/>
    <lineage>
        <taxon>Bacteria</taxon>
        <taxon>Bacillati</taxon>
        <taxon>Bacillota</taxon>
        <taxon>Bacilli</taxon>
        <taxon>Bacillales</taxon>
        <taxon>Bacillaceae</taxon>
        <taxon>Bacillus</taxon>
    </lineage>
</organism>
<feature type="transmembrane region" description="Helical" evidence="1">
    <location>
        <begin position="352"/>
        <end position="371"/>
    </location>
</feature>